<keyword evidence="3" id="KW-1185">Reference proteome</keyword>
<dbReference type="Proteomes" id="UP000613160">
    <property type="component" value="Unassembled WGS sequence"/>
</dbReference>
<gene>
    <name evidence="2" type="ORF">GCM10011335_40700</name>
</gene>
<protein>
    <submittedName>
        <fullName evidence="2">Uncharacterized protein</fullName>
    </submittedName>
</protein>
<organism evidence="2 3">
    <name type="scientific">Aureimonas glaciei</name>
    <dbReference type="NCBI Taxonomy" id="1776957"/>
    <lineage>
        <taxon>Bacteria</taxon>
        <taxon>Pseudomonadati</taxon>
        <taxon>Pseudomonadota</taxon>
        <taxon>Alphaproteobacteria</taxon>
        <taxon>Hyphomicrobiales</taxon>
        <taxon>Aurantimonadaceae</taxon>
        <taxon>Aureimonas</taxon>
    </lineage>
</organism>
<dbReference type="AlphaFoldDB" id="A0A917DFB0"/>
<evidence type="ECO:0000313" key="2">
    <source>
        <dbReference type="EMBL" id="GGD33566.1"/>
    </source>
</evidence>
<feature type="transmembrane region" description="Helical" evidence="1">
    <location>
        <begin position="41"/>
        <end position="67"/>
    </location>
</feature>
<keyword evidence="1" id="KW-0472">Membrane</keyword>
<accession>A0A917DFB0</accession>
<keyword evidence="1" id="KW-0812">Transmembrane</keyword>
<evidence type="ECO:0000256" key="1">
    <source>
        <dbReference type="SAM" id="Phobius"/>
    </source>
</evidence>
<comment type="caution">
    <text evidence="2">The sequence shown here is derived from an EMBL/GenBank/DDBJ whole genome shotgun (WGS) entry which is preliminary data.</text>
</comment>
<dbReference type="EMBL" id="BMJJ01000011">
    <property type="protein sequence ID" value="GGD33566.1"/>
    <property type="molecule type" value="Genomic_DNA"/>
</dbReference>
<evidence type="ECO:0000313" key="3">
    <source>
        <dbReference type="Proteomes" id="UP000613160"/>
    </source>
</evidence>
<keyword evidence="1" id="KW-1133">Transmembrane helix</keyword>
<reference evidence="2" key="1">
    <citation type="journal article" date="2014" name="Int. J. Syst. Evol. Microbiol.">
        <title>Complete genome sequence of Corynebacterium casei LMG S-19264T (=DSM 44701T), isolated from a smear-ripened cheese.</title>
        <authorList>
            <consortium name="US DOE Joint Genome Institute (JGI-PGF)"/>
            <person name="Walter F."/>
            <person name="Albersmeier A."/>
            <person name="Kalinowski J."/>
            <person name="Ruckert C."/>
        </authorList>
    </citation>
    <scope>NUCLEOTIDE SEQUENCE</scope>
    <source>
        <strain evidence="2">CGMCC 1.15493</strain>
    </source>
</reference>
<name>A0A917DFB0_9HYPH</name>
<reference evidence="2" key="2">
    <citation type="submission" date="2020-09" db="EMBL/GenBank/DDBJ databases">
        <authorList>
            <person name="Sun Q."/>
            <person name="Zhou Y."/>
        </authorList>
    </citation>
    <scope>NUCLEOTIDE SEQUENCE</scope>
    <source>
        <strain evidence="2">CGMCC 1.15493</strain>
    </source>
</reference>
<proteinExistence type="predicted"/>
<sequence length="71" mass="7904">MATAFSLALIALIGFRAYREGRVKAGTFRHSEDTAEDRERFLEFSSLLLAALSFVAVVFVAMPALVFMDCR</sequence>